<gene>
    <name evidence="2" type="ORF">RSA13_01385</name>
</gene>
<dbReference type="Proteomes" id="UP000072520">
    <property type="component" value="Unassembled WGS sequence"/>
</dbReference>
<dbReference type="GeneID" id="61251257"/>
<dbReference type="AlphaFoldDB" id="A0AB34VNS9"/>
<dbReference type="InterPro" id="IPR009971">
    <property type="entry name" value="DUF1496"/>
</dbReference>
<dbReference type="Pfam" id="PF07383">
    <property type="entry name" value="DUF1496"/>
    <property type="match status" value="1"/>
</dbReference>
<reference evidence="2 3" key="1">
    <citation type="journal article" date="2016" name="Front. Microbiol.">
        <title>Genomic Resource of Rice Seed Associated Bacteria.</title>
        <authorList>
            <person name="Midha S."/>
            <person name="Bansal K."/>
            <person name="Sharma S."/>
            <person name="Kumar N."/>
            <person name="Patil P.P."/>
            <person name="Chaudhry V."/>
            <person name="Patil P.B."/>
        </authorList>
    </citation>
    <scope>NUCLEOTIDE SEQUENCE [LARGE SCALE GENOMIC DNA]</scope>
    <source>
        <strain evidence="2 3">RSA13</strain>
    </source>
</reference>
<evidence type="ECO:0000313" key="3">
    <source>
        <dbReference type="Proteomes" id="UP000072520"/>
    </source>
</evidence>
<dbReference type="EMBL" id="LDSI01000002">
    <property type="protein sequence ID" value="KTT01103.1"/>
    <property type="molecule type" value="Genomic_DNA"/>
</dbReference>
<feature type="chain" id="PRO_5044230480" description="DUF1496 domain-containing protein" evidence="1">
    <location>
        <begin position="21"/>
        <end position="96"/>
    </location>
</feature>
<organism evidence="2 3">
    <name type="scientific">Pantoea stewartii</name>
    <dbReference type="NCBI Taxonomy" id="66269"/>
    <lineage>
        <taxon>Bacteria</taxon>
        <taxon>Pseudomonadati</taxon>
        <taxon>Pseudomonadota</taxon>
        <taxon>Gammaproteobacteria</taxon>
        <taxon>Enterobacterales</taxon>
        <taxon>Erwiniaceae</taxon>
        <taxon>Pantoea</taxon>
    </lineage>
</organism>
<protein>
    <recommendedName>
        <fullName evidence="4">DUF1496 domain-containing protein</fullName>
    </recommendedName>
</protein>
<evidence type="ECO:0008006" key="4">
    <source>
        <dbReference type="Google" id="ProtNLM"/>
    </source>
</evidence>
<keyword evidence="1" id="KW-0732">Signal</keyword>
<evidence type="ECO:0000313" key="2">
    <source>
        <dbReference type="EMBL" id="KTT01103.1"/>
    </source>
</evidence>
<dbReference type="RefSeq" id="WP_006119407.1">
    <property type="nucleotide sequence ID" value="NZ_CP046585.1"/>
</dbReference>
<comment type="caution">
    <text evidence="2">The sequence shown here is derived from an EMBL/GenBank/DDBJ whole genome shotgun (WGS) entry which is preliminary data.</text>
</comment>
<evidence type="ECO:0000256" key="1">
    <source>
        <dbReference type="SAM" id="SignalP"/>
    </source>
</evidence>
<name>A0AB34VNS9_9GAMM</name>
<sequence>MRKTALLMLAALIVCGPAQANYHPSTGGTNTDVIVDMPREAWTQGQNNQQNCMQCCIFENRNYTEGAVVKSEGVLLQCARDEKSLGTNNLIWKIVK</sequence>
<proteinExistence type="predicted"/>
<feature type="signal peptide" evidence="1">
    <location>
        <begin position="1"/>
        <end position="20"/>
    </location>
</feature>
<accession>A0AB34VNS9</accession>